<dbReference type="SMART" id="SM00220">
    <property type="entry name" value="S_TKc"/>
    <property type="match status" value="1"/>
</dbReference>
<keyword evidence="1" id="KW-1133">Transmembrane helix</keyword>
<proteinExistence type="predicted"/>
<dbReference type="Pfam" id="PF00069">
    <property type="entry name" value="Pkinase"/>
    <property type="match status" value="1"/>
</dbReference>
<accession>A0A8J2ZZA9</accession>
<dbReference type="InterPro" id="IPR011009">
    <property type="entry name" value="Kinase-like_dom_sf"/>
</dbReference>
<reference evidence="3" key="1">
    <citation type="journal article" date="2014" name="Int. J. Syst. Evol. Microbiol.">
        <title>Complete genome sequence of Corynebacterium casei LMG S-19264T (=DSM 44701T), isolated from a smear-ripened cheese.</title>
        <authorList>
            <consortium name="US DOE Joint Genome Institute (JGI-PGF)"/>
            <person name="Walter F."/>
            <person name="Albersmeier A."/>
            <person name="Kalinowski J."/>
            <person name="Ruckert C."/>
        </authorList>
    </citation>
    <scope>NUCLEOTIDE SEQUENCE</scope>
    <source>
        <strain evidence="3">CGMCC 1.12777</strain>
    </source>
</reference>
<dbReference type="PROSITE" id="PS50011">
    <property type="entry name" value="PROTEIN_KINASE_DOM"/>
    <property type="match status" value="1"/>
</dbReference>
<dbReference type="EMBL" id="BMFV01000045">
    <property type="protein sequence ID" value="GGH87984.1"/>
    <property type="molecule type" value="Genomic_DNA"/>
</dbReference>
<gene>
    <name evidence="3" type="primary">yabT</name>
    <name evidence="3" type="ORF">GCM10007096_39260</name>
</gene>
<keyword evidence="3" id="KW-0808">Transferase</keyword>
<evidence type="ECO:0000313" key="4">
    <source>
        <dbReference type="Proteomes" id="UP000656813"/>
    </source>
</evidence>
<keyword evidence="3" id="KW-0418">Kinase</keyword>
<dbReference type="Gene3D" id="3.30.200.20">
    <property type="entry name" value="Phosphorylase Kinase, domain 1"/>
    <property type="match status" value="1"/>
</dbReference>
<sequence>MKMTTPLSKNRSIHFSPGSIIMGKWHQKQYQIIKPLGYGARGTVFLANSEKGRVALKFGFDNSGVTSEVNVLNKFSKVQGEPLGPSLYDVDDWVTKKGTYSFYAMEYINGIPLMDCIKVRGFEWAIVFLLQLLKDLGRLHEAGWVFGDLKPDNLVVTGPPLKIRWLDVGGTTMLGRSIKEYTEFFDRGYWGFGTRKAEPSYDLFSATMIIVNAADGYQLKKGQHPEKQLTQHILQHKKLAPYSEVLIKALYGKYATAEDMRKALLPKLNETHTKERRNTNVKPIRRKNKKKEWKGPMILASVILLAYVLYVTLFIM</sequence>
<feature type="transmembrane region" description="Helical" evidence="1">
    <location>
        <begin position="295"/>
        <end position="315"/>
    </location>
</feature>
<reference evidence="3" key="2">
    <citation type="submission" date="2020-09" db="EMBL/GenBank/DDBJ databases">
        <authorList>
            <person name="Sun Q."/>
            <person name="Zhou Y."/>
        </authorList>
    </citation>
    <scope>NUCLEOTIDE SEQUENCE</scope>
    <source>
        <strain evidence="3">CGMCC 1.12777</strain>
    </source>
</reference>
<organism evidence="3 4">
    <name type="scientific">Pullulanibacillus pueri</name>
    <dbReference type="NCBI Taxonomy" id="1437324"/>
    <lineage>
        <taxon>Bacteria</taxon>
        <taxon>Bacillati</taxon>
        <taxon>Bacillota</taxon>
        <taxon>Bacilli</taxon>
        <taxon>Bacillales</taxon>
        <taxon>Sporolactobacillaceae</taxon>
        <taxon>Pullulanibacillus</taxon>
    </lineage>
</organism>
<dbReference type="AlphaFoldDB" id="A0A8J2ZZA9"/>
<keyword evidence="1" id="KW-0812">Transmembrane</keyword>
<protein>
    <submittedName>
        <fullName evidence="3">Putative serine/threonine-protein kinase YabT</fullName>
    </submittedName>
</protein>
<dbReference type="GO" id="GO:0004672">
    <property type="term" value="F:protein kinase activity"/>
    <property type="evidence" value="ECO:0007669"/>
    <property type="project" value="InterPro"/>
</dbReference>
<keyword evidence="1" id="KW-0472">Membrane</keyword>
<comment type="caution">
    <text evidence="3">The sequence shown here is derived from an EMBL/GenBank/DDBJ whole genome shotgun (WGS) entry which is preliminary data.</text>
</comment>
<dbReference type="Proteomes" id="UP000656813">
    <property type="component" value="Unassembled WGS sequence"/>
</dbReference>
<dbReference type="Gene3D" id="1.10.510.10">
    <property type="entry name" value="Transferase(Phosphotransferase) domain 1"/>
    <property type="match status" value="1"/>
</dbReference>
<feature type="domain" description="Protein kinase" evidence="2">
    <location>
        <begin position="30"/>
        <end position="275"/>
    </location>
</feature>
<dbReference type="SUPFAM" id="SSF56112">
    <property type="entry name" value="Protein kinase-like (PK-like)"/>
    <property type="match status" value="1"/>
</dbReference>
<evidence type="ECO:0000259" key="2">
    <source>
        <dbReference type="PROSITE" id="PS50011"/>
    </source>
</evidence>
<keyword evidence="4" id="KW-1185">Reference proteome</keyword>
<dbReference type="GO" id="GO:0005524">
    <property type="term" value="F:ATP binding"/>
    <property type="evidence" value="ECO:0007669"/>
    <property type="project" value="InterPro"/>
</dbReference>
<dbReference type="InterPro" id="IPR000719">
    <property type="entry name" value="Prot_kinase_dom"/>
</dbReference>
<evidence type="ECO:0000256" key="1">
    <source>
        <dbReference type="SAM" id="Phobius"/>
    </source>
</evidence>
<name>A0A8J2ZZA9_9BACL</name>
<evidence type="ECO:0000313" key="3">
    <source>
        <dbReference type="EMBL" id="GGH87984.1"/>
    </source>
</evidence>